<proteinExistence type="predicted"/>
<accession>A0AAD5K133</accession>
<comment type="caution">
    <text evidence="1">The sequence shown here is derived from an EMBL/GenBank/DDBJ whole genome shotgun (WGS) entry which is preliminary data.</text>
</comment>
<evidence type="ECO:0000313" key="2">
    <source>
        <dbReference type="Proteomes" id="UP001209540"/>
    </source>
</evidence>
<name>A0AAD5K133_9FUNG</name>
<protein>
    <submittedName>
        <fullName evidence="1">Uncharacterized protein</fullName>
    </submittedName>
</protein>
<evidence type="ECO:0000313" key="1">
    <source>
        <dbReference type="EMBL" id="KAI9246264.1"/>
    </source>
</evidence>
<dbReference type="AlphaFoldDB" id="A0AAD5K133"/>
<organism evidence="1 2">
    <name type="scientific">Phascolomyces articulosus</name>
    <dbReference type="NCBI Taxonomy" id="60185"/>
    <lineage>
        <taxon>Eukaryota</taxon>
        <taxon>Fungi</taxon>
        <taxon>Fungi incertae sedis</taxon>
        <taxon>Mucoromycota</taxon>
        <taxon>Mucoromycotina</taxon>
        <taxon>Mucoromycetes</taxon>
        <taxon>Mucorales</taxon>
        <taxon>Lichtheimiaceae</taxon>
        <taxon>Phascolomyces</taxon>
    </lineage>
</organism>
<reference evidence="1" key="1">
    <citation type="journal article" date="2022" name="IScience">
        <title>Evolution of zygomycete secretomes and the origins of terrestrial fungal ecologies.</title>
        <authorList>
            <person name="Chang Y."/>
            <person name="Wang Y."/>
            <person name="Mondo S."/>
            <person name="Ahrendt S."/>
            <person name="Andreopoulos W."/>
            <person name="Barry K."/>
            <person name="Beard J."/>
            <person name="Benny G.L."/>
            <person name="Blankenship S."/>
            <person name="Bonito G."/>
            <person name="Cuomo C."/>
            <person name="Desiro A."/>
            <person name="Gervers K.A."/>
            <person name="Hundley H."/>
            <person name="Kuo A."/>
            <person name="LaButti K."/>
            <person name="Lang B.F."/>
            <person name="Lipzen A."/>
            <person name="O'Donnell K."/>
            <person name="Pangilinan J."/>
            <person name="Reynolds N."/>
            <person name="Sandor L."/>
            <person name="Smith M.E."/>
            <person name="Tsang A."/>
            <person name="Grigoriev I.V."/>
            <person name="Stajich J.E."/>
            <person name="Spatafora J.W."/>
        </authorList>
    </citation>
    <scope>NUCLEOTIDE SEQUENCE</scope>
    <source>
        <strain evidence="1">RSA 2281</strain>
    </source>
</reference>
<dbReference type="Proteomes" id="UP001209540">
    <property type="component" value="Unassembled WGS sequence"/>
</dbReference>
<sequence>MIFVKKQSAVEIYLERYTRVNIPIGSIPGEDEHSSISTTKIDNQWSGRSNWNTFNSITIGANIYDNYDGSFILNQILKDPFSNKTIRYKMRFIPPSKIARNDTLYFQRNITLTIRNQSPIPDTFKLTHMPASLIGAIIYYNLYTCCPNHGTKLWEFHHTVTFDQTEFTLDGNRELRVNNVLPYIDEYNGDEKQNMTYDFKQQLDILFLYVQIANLTRFFKEKLINIYYSTNSTIIGQLPGIHDAWIQRNDHSRDNYNYFYQWAW</sequence>
<keyword evidence="2" id="KW-1185">Reference proteome</keyword>
<gene>
    <name evidence="1" type="ORF">BDA99DRAFT_543358</name>
</gene>
<dbReference type="EMBL" id="JAIXMP010000047">
    <property type="protein sequence ID" value="KAI9246264.1"/>
    <property type="molecule type" value="Genomic_DNA"/>
</dbReference>
<reference evidence="1" key="2">
    <citation type="submission" date="2023-02" db="EMBL/GenBank/DDBJ databases">
        <authorList>
            <consortium name="DOE Joint Genome Institute"/>
            <person name="Mondo S.J."/>
            <person name="Chang Y."/>
            <person name="Wang Y."/>
            <person name="Ahrendt S."/>
            <person name="Andreopoulos W."/>
            <person name="Barry K."/>
            <person name="Beard J."/>
            <person name="Benny G.L."/>
            <person name="Blankenship S."/>
            <person name="Bonito G."/>
            <person name="Cuomo C."/>
            <person name="Desiro A."/>
            <person name="Gervers K.A."/>
            <person name="Hundley H."/>
            <person name="Kuo A."/>
            <person name="LaButti K."/>
            <person name="Lang B.F."/>
            <person name="Lipzen A."/>
            <person name="O'Donnell K."/>
            <person name="Pangilinan J."/>
            <person name="Reynolds N."/>
            <person name="Sandor L."/>
            <person name="Smith M.W."/>
            <person name="Tsang A."/>
            <person name="Grigoriev I.V."/>
            <person name="Stajich J.E."/>
            <person name="Spatafora J.W."/>
        </authorList>
    </citation>
    <scope>NUCLEOTIDE SEQUENCE</scope>
    <source>
        <strain evidence="1">RSA 2281</strain>
    </source>
</reference>